<keyword evidence="3" id="KW-1185">Reference proteome</keyword>
<keyword evidence="2" id="KW-0378">Hydrolase</keyword>
<dbReference type="SUPFAM" id="SSF56601">
    <property type="entry name" value="beta-lactamase/transpeptidase-like"/>
    <property type="match status" value="1"/>
</dbReference>
<dbReference type="AlphaFoldDB" id="A0A4R5QLY2"/>
<evidence type="ECO:0000259" key="1">
    <source>
        <dbReference type="Pfam" id="PF00144"/>
    </source>
</evidence>
<dbReference type="InterPro" id="IPR050789">
    <property type="entry name" value="Diverse_Enzym_Activities"/>
</dbReference>
<dbReference type="InterPro" id="IPR012338">
    <property type="entry name" value="Beta-lactam/transpept-like"/>
</dbReference>
<proteinExistence type="predicted"/>
<dbReference type="OrthoDB" id="5705574at2"/>
<evidence type="ECO:0000313" key="2">
    <source>
        <dbReference type="EMBL" id="TDH64153.1"/>
    </source>
</evidence>
<gene>
    <name evidence="2" type="ORF">E2C06_02040</name>
</gene>
<dbReference type="Pfam" id="PF00144">
    <property type="entry name" value="Beta-lactamase"/>
    <property type="match status" value="1"/>
</dbReference>
<organism evidence="2 3">
    <name type="scientific">Dankookia rubra</name>
    <dbReference type="NCBI Taxonomy" id="1442381"/>
    <lineage>
        <taxon>Bacteria</taxon>
        <taxon>Pseudomonadati</taxon>
        <taxon>Pseudomonadota</taxon>
        <taxon>Alphaproteobacteria</taxon>
        <taxon>Acetobacterales</taxon>
        <taxon>Roseomonadaceae</taxon>
        <taxon>Dankookia</taxon>
    </lineage>
</organism>
<dbReference type="Proteomes" id="UP000295096">
    <property type="component" value="Unassembled WGS sequence"/>
</dbReference>
<dbReference type="PANTHER" id="PTHR43283">
    <property type="entry name" value="BETA-LACTAMASE-RELATED"/>
    <property type="match status" value="1"/>
</dbReference>
<protein>
    <submittedName>
        <fullName evidence="2">Class A beta-lactamase-related serine hydrolase</fullName>
    </submittedName>
</protein>
<dbReference type="InterPro" id="IPR001466">
    <property type="entry name" value="Beta-lactam-related"/>
</dbReference>
<name>A0A4R5QLY2_9PROT</name>
<dbReference type="RefSeq" id="WP_133286918.1">
    <property type="nucleotide sequence ID" value="NZ_SMSJ01000002.1"/>
</dbReference>
<dbReference type="Gene3D" id="3.40.710.10">
    <property type="entry name" value="DD-peptidase/beta-lactamase superfamily"/>
    <property type="match status" value="1"/>
</dbReference>
<comment type="caution">
    <text evidence="2">The sequence shown here is derived from an EMBL/GenBank/DDBJ whole genome shotgun (WGS) entry which is preliminary data.</text>
</comment>
<dbReference type="PANTHER" id="PTHR43283:SF3">
    <property type="entry name" value="BETA-LACTAMASE FAMILY PROTEIN (AFU_ORTHOLOGUE AFUA_5G07500)"/>
    <property type="match status" value="1"/>
</dbReference>
<feature type="domain" description="Beta-lactamase-related" evidence="1">
    <location>
        <begin position="5"/>
        <end position="376"/>
    </location>
</feature>
<reference evidence="2 3" key="1">
    <citation type="journal article" date="2016" name="J. Microbiol.">
        <title>Dankookia rubra gen. nov., sp. nov., an alphaproteobacterium isolated from sediment of a shallow stream.</title>
        <authorList>
            <person name="Kim W.H."/>
            <person name="Kim D.H."/>
            <person name="Kang K."/>
            <person name="Ahn T.Y."/>
        </authorList>
    </citation>
    <scope>NUCLEOTIDE SEQUENCE [LARGE SCALE GENOMIC DNA]</scope>
    <source>
        <strain evidence="2 3">JCM30602</strain>
    </source>
</reference>
<dbReference type="EMBL" id="SMSJ01000002">
    <property type="protein sequence ID" value="TDH64153.1"/>
    <property type="molecule type" value="Genomic_DNA"/>
</dbReference>
<accession>A0A4R5QLY2</accession>
<evidence type="ECO:0000313" key="3">
    <source>
        <dbReference type="Proteomes" id="UP000295096"/>
    </source>
</evidence>
<dbReference type="GO" id="GO:0016787">
    <property type="term" value="F:hydrolase activity"/>
    <property type="evidence" value="ECO:0007669"/>
    <property type="project" value="UniProtKB-KW"/>
</dbReference>
<sequence>MKAEIDAILRGAVDRGAVPGIAFTAGNAAGTLYEGAFGRRGVGQSAAMTPDTVVWIASMTKAITATAALRQVDAGRLSLDAPIGEVLPELAQPQVLMGFAPEGGEAMLRPARKALTLRHLLTHTSGFSYDMWNPEIGAYMTAREVPGIIGCQRAALATPLVAEPGERWEYGIGIDWAGLAVETVTGRRLAEVLADEVLGPLGMTDTAFRIGPSQRARLASMHAKAPDGSLAAIPFEIPQDPEFHMGGGGLYGTVTDYLRFCRMWLNGGTLEGARILAPETVREAARDQIAPLEVLPMISAMPASTHDVELFPGMRKGWGLSFLINEEEVPDGRAAGSLAWAGLANTYFWIDPARDRAGVVATQILPFGDPAVLAAFEAAERAVYAG</sequence>